<proteinExistence type="inferred from homology"/>
<evidence type="ECO:0000256" key="4">
    <source>
        <dbReference type="ARBA" id="ARBA00023180"/>
    </source>
</evidence>
<feature type="domain" description="Carboxylesterase type B" evidence="6">
    <location>
        <begin position="4"/>
        <end position="71"/>
    </location>
</feature>
<dbReference type="SUPFAM" id="SSF53474">
    <property type="entry name" value="alpha/beta-Hydrolases"/>
    <property type="match status" value="1"/>
</dbReference>
<protein>
    <recommendedName>
        <fullName evidence="5">Carboxylic ester hydrolase</fullName>
        <ecNumber evidence="5">3.1.1.-</ecNumber>
    </recommendedName>
</protein>
<sequence>MGEGPEDCLYLNVWTPELPVDGINPGLPVMVWIHGGAFTIGNGNPRLCSPYFFVDQKVIVVLINYRLGTLGVQPEWELIRCAIYIEQIVSLPVSLHTLVSGFLSLNGSDVSPNAGLKDQAAALRWVKQNIAKFGGNPNKVTIFGESAGAASVQYHLLSEMSKVLDYWAFAKSPSSASFKLGEHLGLKTSNPQDMADYLRSLPADSVMLGALAQLTMENPVSIAIQFLRTTYF</sequence>
<dbReference type="GO" id="GO:0052689">
    <property type="term" value="F:carboxylic ester hydrolase activity"/>
    <property type="evidence" value="ECO:0007669"/>
    <property type="project" value="UniProtKB-KW"/>
</dbReference>
<name>A0A7R9G5T7_TIMSH</name>
<dbReference type="AlphaFoldDB" id="A0A7R9G5T7"/>
<dbReference type="InterPro" id="IPR029058">
    <property type="entry name" value="AB_hydrolase_fold"/>
</dbReference>
<dbReference type="EC" id="3.1.1.-" evidence="5"/>
<dbReference type="PROSITE" id="PS00122">
    <property type="entry name" value="CARBOXYLESTERASE_B_1"/>
    <property type="match status" value="1"/>
</dbReference>
<evidence type="ECO:0000256" key="1">
    <source>
        <dbReference type="ARBA" id="ARBA00005964"/>
    </source>
</evidence>
<organism evidence="7">
    <name type="scientific">Timema shepardi</name>
    <name type="common">Walking stick</name>
    <dbReference type="NCBI Taxonomy" id="629360"/>
    <lineage>
        <taxon>Eukaryota</taxon>
        <taxon>Metazoa</taxon>
        <taxon>Ecdysozoa</taxon>
        <taxon>Arthropoda</taxon>
        <taxon>Hexapoda</taxon>
        <taxon>Insecta</taxon>
        <taxon>Pterygota</taxon>
        <taxon>Neoptera</taxon>
        <taxon>Polyneoptera</taxon>
        <taxon>Phasmatodea</taxon>
        <taxon>Timematodea</taxon>
        <taxon>Timematoidea</taxon>
        <taxon>Timematidae</taxon>
        <taxon>Timema</taxon>
    </lineage>
</organism>
<dbReference type="Gene3D" id="3.40.50.1820">
    <property type="entry name" value="alpha/beta hydrolase"/>
    <property type="match status" value="1"/>
</dbReference>
<dbReference type="EMBL" id="OC011696">
    <property type="protein sequence ID" value="CAD7268122.1"/>
    <property type="molecule type" value="Genomic_DNA"/>
</dbReference>
<evidence type="ECO:0000313" key="7">
    <source>
        <dbReference type="EMBL" id="CAD7268122.1"/>
    </source>
</evidence>
<evidence type="ECO:0000256" key="2">
    <source>
        <dbReference type="ARBA" id="ARBA00022487"/>
    </source>
</evidence>
<keyword evidence="4" id="KW-0325">Glycoprotein</keyword>
<accession>A0A7R9G5T7</accession>
<dbReference type="PROSITE" id="PS00941">
    <property type="entry name" value="CARBOXYLESTERASE_B_2"/>
    <property type="match status" value="1"/>
</dbReference>
<evidence type="ECO:0000259" key="6">
    <source>
        <dbReference type="Pfam" id="PF00135"/>
    </source>
</evidence>
<dbReference type="InterPro" id="IPR002018">
    <property type="entry name" value="CarbesteraseB"/>
</dbReference>
<evidence type="ECO:0000256" key="3">
    <source>
        <dbReference type="ARBA" id="ARBA00022801"/>
    </source>
</evidence>
<dbReference type="PANTHER" id="PTHR43142:SF1">
    <property type="entry name" value="CARBOXYLIC ESTER HYDROLASE"/>
    <property type="match status" value="1"/>
</dbReference>
<gene>
    <name evidence="7" type="ORF">TSIB3V08_LOCUS12124</name>
</gene>
<feature type="domain" description="Carboxylesterase type B" evidence="6">
    <location>
        <begin position="101"/>
        <end position="207"/>
    </location>
</feature>
<keyword evidence="2" id="KW-0719">Serine esterase</keyword>
<reference evidence="7" key="1">
    <citation type="submission" date="2020-11" db="EMBL/GenBank/DDBJ databases">
        <authorList>
            <person name="Tran Van P."/>
        </authorList>
    </citation>
    <scope>NUCLEOTIDE SEQUENCE</scope>
</reference>
<dbReference type="InterPro" id="IPR019819">
    <property type="entry name" value="Carboxylesterase_B_CS"/>
</dbReference>
<dbReference type="InterPro" id="IPR019826">
    <property type="entry name" value="Carboxylesterase_B_AS"/>
</dbReference>
<keyword evidence="3 5" id="KW-0378">Hydrolase</keyword>
<dbReference type="PANTHER" id="PTHR43142">
    <property type="entry name" value="CARBOXYLIC ESTER HYDROLASE"/>
    <property type="match status" value="1"/>
</dbReference>
<dbReference type="Pfam" id="PF00135">
    <property type="entry name" value="COesterase"/>
    <property type="match status" value="2"/>
</dbReference>
<comment type="similarity">
    <text evidence="1 5">Belongs to the type-B carboxylesterase/lipase family.</text>
</comment>
<evidence type="ECO:0000256" key="5">
    <source>
        <dbReference type="RuleBase" id="RU361235"/>
    </source>
</evidence>